<dbReference type="Proteomes" id="UP000182466">
    <property type="component" value="Unassembled WGS sequence"/>
</dbReference>
<protein>
    <submittedName>
        <fullName evidence="1">Uncharacterized protein</fullName>
    </submittedName>
</protein>
<dbReference type="AlphaFoldDB" id="A0A1I7DN09"/>
<gene>
    <name evidence="1" type="ORF">SAMN05216236_1317</name>
</gene>
<evidence type="ECO:0000313" key="1">
    <source>
        <dbReference type="EMBL" id="SFU13005.1"/>
    </source>
</evidence>
<reference evidence="1 2" key="1">
    <citation type="submission" date="2016-10" db="EMBL/GenBank/DDBJ databases">
        <authorList>
            <person name="de Groot N.N."/>
        </authorList>
    </citation>
    <scope>NUCLEOTIDE SEQUENCE [LARGE SCALE GENOMIC DNA]</scope>
    <source>
        <strain evidence="1 2">CGMCC 1.10959</strain>
    </source>
</reference>
<sequence>MRVLPVNMPKPLISVSQSFAFGEVFLQAVSVSFKRSVGTFAVPFYNEMEGSTFQRGITRRDNVFTLYSKSNRFWQFSNRPVLNFYVWKAAALSLSYTCDTRIDPTTISAASSQFRLLARLKGDLSVS</sequence>
<keyword evidence="2" id="KW-1185">Reference proteome</keyword>
<accession>A0A1I7DN09</accession>
<dbReference type="EMBL" id="FPAW01000031">
    <property type="protein sequence ID" value="SFU13005.1"/>
    <property type="molecule type" value="Genomic_DNA"/>
</dbReference>
<evidence type="ECO:0000313" key="2">
    <source>
        <dbReference type="Proteomes" id="UP000182466"/>
    </source>
</evidence>
<organism evidence="1 2">
    <name type="scientific">Sedimentitalea nanhaiensis</name>
    <dbReference type="NCBI Taxonomy" id="999627"/>
    <lineage>
        <taxon>Bacteria</taxon>
        <taxon>Pseudomonadati</taxon>
        <taxon>Pseudomonadota</taxon>
        <taxon>Alphaproteobacteria</taxon>
        <taxon>Rhodobacterales</taxon>
        <taxon>Paracoccaceae</taxon>
        <taxon>Sedimentitalea</taxon>
    </lineage>
</organism>
<name>A0A1I7DN09_9RHOB</name>
<proteinExistence type="predicted"/>